<dbReference type="Pfam" id="PF03845">
    <property type="entry name" value="Spore_permease"/>
    <property type="match status" value="1"/>
</dbReference>
<feature type="transmembrane region" description="Helical" evidence="8">
    <location>
        <begin position="334"/>
        <end position="356"/>
    </location>
</feature>
<feature type="transmembrane region" description="Helical" evidence="8">
    <location>
        <begin position="74"/>
        <end position="102"/>
    </location>
</feature>
<dbReference type="NCBIfam" id="TIGR00912">
    <property type="entry name" value="2A0309"/>
    <property type="match status" value="1"/>
</dbReference>
<keyword evidence="4" id="KW-0309">Germination</keyword>
<feature type="transmembrane region" description="Helical" evidence="8">
    <location>
        <begin position="7"/>
        <end position="27"/>
    </location>
</feature>
<feature type="transmembrane region" description="Helical" evidence="8">
    <location>
        <begin position="270"/>
        <end position="294"/>
    </location>
</feature>
<evidence type="ECO:0000256" key="1">
    <source>
        <dbReference type="ARBA" id="ARBA00004141"/>
    </source>
</evidence>
<feature type="transmembrane region" description="Helical" evidence="8">
    <location>
        <begin position="192"/>
        <end position="210"/>
    </location>
</feature>
<evidence type="ECO:0000256" key="5">
    <source>
        <dbReference type="ARBA" id="ARBA00022692"/>
    </source>
</evidence>
<proteinExistence type="inferred from homology"/>
<keyword evidence="3" id="KW-0813">Transport</keyword>
<dbReference type="EMBL" id="LKET01000029">
    <property type="protein sequence ID" value="KPU44803.1"/>
    <property type="molecule type" value="Genomic_DNA"/>
</dbReference>
<dbReference type="RefSeq" id="WP_054874926.1">
    <property type="nucleotide sequence ID" value="NZ_LKET01000029.1"/>
</dbReference>
<organism evidence="9 10">
    <name type="scientific">Oxobacter pfennigii</name>
    <dbReference type="NCBI Taxonomy" id="36849"/>
    <lineage>
        <taxon>Bacteria</taxon>
        <taxon>Bacillati</taxon>
        <taxon>Bacillota</taxon>
        <taxon>Clostridia</taxon>
        <taxon>Eubacteriales</taxon>
        <taxon>Clostridiaceae</taxon>
        <taxon>Oxobacter</taxon>
    </lineage>
</organism>
<feature type="transmembrane region" description="Helical" evidence="8">
    <location>
        <begin position="217"/>
        <end position="239"/>
    </location>
</feature>
<protein>
    <submittedName>
        <fullName evidence="9">Spore germination protein B2</fullName>
    </submittedName>
</protein>
<dbReference type="Proteomes" id="UP000050326">
    <property type="component" value="Unassembled WGS sequence"/>
</dbReference>
<comment type="subcellular location">
    <subcellularLocation>
        <location evidence="1">Membrane</location>
        <topology evidence="1">Multi-pass membrane protein</topology>
    </subcellularLocation>
</comment>
<dbReference type="OrthoDB" id="1675410at2"/>
<evidence type="ECO:0000313" key="9">
    <source>
        <dbReference type="EMBL" id="KPU44803.1"/>
    </source>
</evidence>
<feature type="transmembrane region" description="Helical" evidence="8">
    <location>
        <begin position="122"/>
        <end position="138"/>
    </location>
</feature>
<evidence type="ECO:0000313" key="10">
    <source>
        <dbReference type="Proteomes" id="UP000050326"/>
    </source>
</evidence>
<dbReference type="PANTHER" id="PTHR34975:SF2">
    <property type="entry name" value="SPORE GERMINATION PROTEIN A2"/>
    <property type="match status" value="1"/>
</dbReference>
<evidence type="ECO:0000256" key="2">
    <source>
        <dbReference type="ARBA" id="ARBA00007998"/>
    </source>
</evidence>
<evidence type="ECO:0000256" key="4">
    <source>
        <dbReference type="ARBA" id="ARBA00022544"/>
    </source>
</evidence>
<dbReference type="PANTHER" id="PTHR34975">
    <property type="entry name" value="SPORE GERMINATION PROTEIN A2"/>
    <property type="match status" value="1"/>
</dbReference>
<keyword evidence="6 8" id="KW-1133">Transmembrane helix</keyword>
<dbReference type="InterPro" id="IPR004761">
    <property type="entry name" value="Spore_GerAB"/>
</dbReference>
<keyword evidence="10" id="KW-1185">Reference proteome</keyword>
<feature type="transmembrane region" description="Helical" evidence="8">
    <location>
        <begin position="39"/>
        <end position="62"/>
    </location>
</feature>
<dbReference type="GO" id="GO:0009847">
    <property type="term" value="P:spore germination"/>
    <property type="evidence" value="ECO:0007669"/>
    <property type="project" value="InterPro"/>
</dbReference>
<comment type="similarity">
    <text evidence="2">Belongs to the amino acid-polyamine-organocation (APC) superfamily. Spore germination protein (SGP) (TC 2.A.3.9) family.</text>
</comment>
<sequence>MIKEGKIGLAEAICLTTITISNKIFFTSPSALVKIVGTAGWYAALISAAVTIIAFAFIYMLLKRFPGKSIIEIFYITLGPVVGFVFSFTYAASFLVGCSILLREFIDVLNTYIFQSIDPKFLITALVSAAAISAFLGLESIARFAKLSAYAVLLGYMLLLILSIQNWNIAYISPVFGYGLKNTVISSLGRSSAYSEIIVISVFANALQGAEHIKKAGFISLILSGFFVSSAVLCVSFTFPYSIVQEIAAPVYEITRLIKYGSFVQRLDPLFIFLWNITTFITIAVLFYCIVSCYCKTFRMQETKPVIIPSAVLLFTTAMIPKDFNSVITKYIEILRIYAIPVFYIMPFIALMAAIFRKKKGAYK</sequence>
<keyword evidence="5 8" id="KW-0812">Transmembrane</keyword>
<dbReference type="STRING" id="36849.OXPF_18890"/>
<evidence type="ECO:0000256" key="8">
    <source>
        <dbReference type="SAM" id="Phobius"/>
    </source>
</evidence>
<feature type="transmembrane region" description="Helical" evidence="8">
    <location>
        <begin position="150"/>
        <end position="172"/>
    </location>
</feature>
<accession>A0A0P8WA10</accession>
<dbReference type="Gene3D" id="1.20.1740.10">
    <property type="entry name" value="Amino acid/polyamine transporter I"/>
    <property type="match status" value="1"/>
</dbReference>
<evidence type="ECO:0000256" key="7">
    <source>
        <dbReference type="ARBA" id="ARBA00023136"/>
    </source>
</evidence>
<reference evidence="9 10" key="1">
    <citation type="submission" date="2015-09" db="EMBL/GenBank/DDBJ databases">
        <title>Genome sequence of Oxobacter pfennigii DSM 3222.</title>
        <authorList>
            <person name="Poehlein A."/>
            <person name="Bengelsdorf F.R."/>
            <person name="Schiel-Bengelsdorf B."/>
            <person name="Duerre P."/>
            <person name="Daniel R."/>
        </authorList>
    </citation>
    <scope>NUCLEOTIDE SEQUENCE [LARGE SCALE GENOMIC DNA]</scope>
    <source>
        <strain evidence="9 10">DSM 3222</strain>
    </source>
</reference>
<comment type="caution">
    <text evidence="9">The sequence shown here is derived from an EMBL/GenBank/DDBJ whole genome shotgun (WGS) entry which is preliminary data.</text>
</comment>
<name>A0A0P8WA10_9CLOT</name>
<dbReference type="AlphaFoldDB" id="A0A0P8WA10"/>
<dbReference type="GO" id="GO:0016020">
    <property type="term" value="C:membrane"/>
    <property type="evidence" value="ECO:0007669"/>
    <property type="project" value="UniProtKB-SubCell"/>
</dbReference>
<gene>
    <name evidence="9" type="primary">gerBB</name>
    <name evidence="9" type="ORF">OXPF_18890</name>
</gene>
<evidence type="ECO:0000256" key="6">
    <source>
        <dbReference type="ARBA" id="ARBA00022989"/>
    </source>
</evidence>
<feature type="transmembrane region" description="Helical" evidence="8">
    <location>
        <begin position="306"/>
        <end position="322"/>
    </location>
</feature>
<evidence type="ECO:0000256" key="3">
    <source>
        <dbReference type="ARBA" id="ARBA00022448"/>
    </source>
</evidence>
<keyword evidence="7 8" id="KW-0472">Membrane</keyword>